<evidence type="ECO:0000313" key="2">
    <source>
        <dbReference type="Proteomes" id="UP000020735"/>
    </source>
</evidence>
<accession>A0A009SF63</accession>
<dbReference type="Proteomes" id="UP000020735">
    <property type="component" value="Unassembled WGS sequence"/>
</dbReference>
<keyword evidence="1" id="KW-0413">Isomerase</keyword>
<protein>
    <submittedName>
        <fullName evidence="1">Glutamate racemase 2 domain protein</fullName>
        <ecNumber evidence="1">5.1.1.3</ecNumber>
    </submittedName>
</protein>
<dbReference type="GO" id="GO:0008881">
    <property type="term" value="F:glutamate racemase activity"/>
    <property type="evidence" value="ECO:0007669"/>
    <property type="project" value="UniProtKB-EC"/>
</dbReference>
<dbReference type="AlphaFoldDB" id="A0A009SF63"/>
<dbReference type="SUPFAM" id="SSF53681">
    <property type="entry name" value="Aspartate/glutamate racemase"/>
    <property type="match status" value="1"/>
</dbReference>
<dbReference type="Gene3D" id="3.40.50.1860">
    <property type="match status" value="1"/>
</dbReference>
<dbReference type="EC" id="5.1.1.3" evidence="1"/>
<dbReference type="EMBL" id="JEXJ01000013">
    <property type="protein sequence ID" value="EXC52392.1"/>
    <property type="molecule type" value="Genomic_DNA"/>
</dbReference>
<evidence type="ECO:0000313" key="1">
    <source>
        <dbReference type="EMBL" id="EXC52392.1"/>
    </source>
</evidence>
<comment type="caution">
    <text evidence="1">The sequence shown here is derived from an EMBL/GenBank/DDBJ whole genome shotgun (WGS) entry which is preliminary data.</text>
</comment>
<name>A0A009SF63_ACIBA</name>
<dbReference type="PATRIC" id="fig|1310630.3.peg.1155"/>
<dbReference type="InterPro" id="IPR001920">
    <property type="entry name" value="Asp/Glu_race"/>
</dbReference>
<proteinExistence type="predicted"/>
<organism evidence="1 2">
    <name type="scientific">Acinetobacter baumannii 99063</name>
    <dbReference type="NCBI Taxonomy" id="1310630"/>
    <lineage>
        <taxon>Bacteria</taxon>
        <taxon>Pseudomonadati</taxon>
        <taxon>Pseudomonadota</taxon>
        <taxon>Gammaproteobacteria</taxon>
        <taxon>Moraxellales</taxon>
        <taxon>Moraxellaceae</taxon>
        <taxon>Acinetobacter</taxon>
        <taxon>Acinetobacter calcoaceticus/baumannii complex</taxon>
    </lineage>
</organism>
<gene>
    <name evidence="1" type="primary">murI2</name>
    <name evidence="1" type="ORF">J529_1178</name>
</gene>
<sequence length="69" mass="7631">MATETTVKGKNLENLIETYAKDIKVSLLPCIGLAEKIENTKAHTAEVKSYLKNILDSLLGRKVDMILAK</sequence>
<reference evidence="1 2" key="1">
    <citation type="submission" date="2014-02" db="EMBL/GenBank/DDBJ databases">
        <title>Comparative genomics and transcriptomics to identify genetic mechanisms underlying the emergence of carbapenem resistant Acinetobacter baumannii (CRAb).</title>
        <authorList>
            <person name="Harris A.D."/>
            <person name="Johnson K.J."/>
            <person name="George J."/>
            <person name="Shefchek K."/>
            <person name="Daugherty S.C."/>
            <person name="Parankush S."/>
            <person name="Sadzewicz L."/>
            <person name="Tallon L."/>
            <person name="Sengamalay N."/>
            <person name="Hazen T.H."/>
            <person name="Rasko D.A."/>
        </authorList>
    </citation>
    <scope>NUCLEOTIDE SEQUENCE [LARGE SCALE GENOMIC DNA]</scope>
    <source>
        <strain evidence="1 2">99063</strain>
    </source>
</reference>